<evidence type="ECO:0000256" key="3">
    <source>
        <dbReference type="ARBA" id="ARBA00012425"/>
    </source>
</evidence>
<protein>
    <recommendedName>
        <fullName evidence="10">Cyclin-dependent kinase 2 homolog</fullName>
        <ecNumber evidence="3">2.7.11.22</ecNumber>
        <ecNumber evidence="2">2.7.11.23</ecNumber>
    </recommendedName>
    <alternativeName>
        <fullName evidence="11">Cell division control protein 2 homolog</fullName>
    </alternativeName>
    <alternativeName>
        <fullName evidence="12">cdc2-related kinase 2</fullName>
    </alternativeName>
</protein>
<dbReference type="OrthoDB" id="286018at2759"/>
<dbReference type="EC" id="2.7.11.22" evidence="3"/>
<evidence type="ECO:0000256" key="5">
    <source>
        <dbReference type="ARBA" id="ARBA00022679"/>
    </source>
</evidence>
<evidence type="ECO:0000256" key="14">
    <source>
        <dbReference type="ARBA" id="ARBA00048367"/>
    </source>
</evidence>
<dbReference type="AlphaFoldDB" id="A0A8S1KCW7"/>
<keyword evidence="8 16" id="KW-0067">ATP-binding</keyword>
<keyword evidence="5" id="KW-0808">Transferase</keyword>
<dbReference type="EMBL" id="CAJJDN010000005">
    <property type="protein sequence ID" value="CAD8050816.1"/>
    <property type="molecule type" value="Genomic_DNA"/>
</dbReference>
<dbReference type="EC" id="2.7.11.23" evidence="2"/>
<evidence type="ECO:0000256" key="10">
    <source>
        <dbReference type="ARBA" id="ARBA00039612"/>
    </source>
</evidence>
<organism evidence="19 20">
    <name type="scientific">Paramecium sonneborni</name>
    <dbReference type="NCBI Taxonomy" id="65129"/>
    <lineage>
        <taxon>Eukaryota</taxon>
        <taxon>Sar</taxon>
        <taxon>Alveolata</taxon>
        <taxon>Ciliophora</taxon>
        <taxon>Intramacronucleata</taxon>
        <taxon>Oligohymenophorea</taxon>
        <taxon>Peniculida</taxon>
        <taxon>Parameciidae</taxon>
        <taxon>Paramecium</taxon>
    </lineage>
</organism>
<evidence type="ECO:0000313" key="20">
    <source>
        <dbReference type="Proteomes" id="UP000692954"/>
    </source>
</evidence>
<evidence type="ECO:0000256" key="13">
    <source>
        <dbReference type="ARBA" id="ARBA00047811"/>
    </source>
</evidence>
<dbReference type="InterPro" id="IPR000719">
    <property type="entry name" value="Prot_kinase_dom"/>
</dbReference>
<evidence type="ECO:0000256" key="8">
    <source>
        <dbReference type="ARBA" id="ARBA00022840"/>
    </source>
</evidence>
<evidence type="ECO:0000256" key="2">
    <source>
        <dbReference type="ARBA" id="ARBA00012409"/>
    </source>
</evidence>
<evidence type="ECO:0000256" key="9">
    <source>
        <dbReference type="ARBA" id="ARBA00038543"/>
    </source>
</evidence>
<dbReference type="PROSITE" id="PS00107">
    <property type="entry name" value="PROTEIN_KINASE_ATP"/>
    <property type="match status" value="1"/>
</dbReference>
<dbReference type="Pfam" id="PF00069">
    <property type="entry name" value="Pkinase"/>
    <property type="match status" value="1"/>
</dbReference>
<sequence>MINQLNQQLERVDDLKSGDICTEFIFEQKAILGSGTYGKVYKMKSKFDNQYYAVKCIKKQNEKEGFPITSLREIKFLTTLDQENVIKIKQIYTRVKKNKNKIKTIKTYCAMDLMANDFWKLLAKNEEQKFYFTTNQIRSILYQCFKGLQYIHSQNIIHRDIKSANILVNEIGVVKIADFGLAKFCPKKEGVKKTPTVVTLGYRAPEVLLTRGQYNFQIDVWSMGCFAVELNFNRPLFKAKDEAQQIQQIFEKCGTPTAETWPEIMKSDYFIKLNPQRYDRKFISSIRNMKKDFDDELLDLLDKIFVLNPNVRLTVEQVLQHPFFKNHNLNLCFEQFQEYLIKRNVNLEKVITLIQKPVQKDIDFII</sequence>
<evidence type="ECO:0000256" key="12">
    <source>
        <dbReference type="ARBA" id="ARBA00042858"/>
    </source>
</evidence>
<name>A0A8S1KCW7_9CILI</name>
<keyword evidence="4 17" id="KW-0723">Serine/threonine-protein kinase</keyword>
<evidence type="ECO:0000256" key="6">
    <source>
        <dbReference type="ARBA" id="ARBA00022741"/>
    </source>
</evidence>
<dbReference type="PROSITE" id="PS50011">
    <property type="entry name" value="PROTEIN_KINASE_DOM"/>
    <property type="match status" value="1"/>
</dbReference>
<comment type="similarity">
    <text evidence="1">Belongs to the protein kinase superfamily. CMGC Ser/Thr protein kinase family. CDC2/CDKX subfamily.</text>
</comment>
<reference evidence="19" key="1">
    <citation type="submission" date="2021-01" db="EMBL/GenBank/DDBJ databases">
        <authorList>
            <consortium name="Genoscope - CEA"/>
            <person name="William W."/>
        </authorList>
    </citation>
    <scope>NUCLEOTIDE SEQUENCE</scope>
</reference>
<feature type="binding site" evidence="16">
    <location>
        <position position="59"/>
    </location>
    <ligand>
        <name>ATP</name>
        <dbReference type="ChEBI" id="CHEBI:30616"/>
    </ligand>
</feature>
<comment type="caution">
    <text evidence="19">The sequence shown here is derived from an EMBL/GenBank/DDBJ whole genome shotgun (WGS) entry which is preliminary data.</text>
</comment>
<dbReference type="GO" id="GO:0008353">
    <property type="term" value="F:RNA polymerase II CTD heptapeptide repeat kinase activity"/>
    <property type="evidence" value="ECO:0007669"/>
    <property type="project" value="UniProtKB-EC"/>
</dbReference>
<dbReference type="GO" id="GO:0004693">
    <property type="term" value="F:cyclin-dependent protein serine/threonine kinase activity"/>
    <property type="evidence" value="ECO:0007669"/>
    <property type="project" value="UniProtKB-EC"/>
</dbReference>
<dbReference type="InterPro" id="IPR050108">
    <property type="entry name" value="CDK"/>
</dbReference>
<dbReference type="PANTHER" id="PTHR24056:SF495">
    <property type="entry name" value="CYCLIN-DEPENDENT KINASE 8-RELATED"/>
    <property type="match status" value="1"/>
</dbReference>
<evidence type="ECO:0000256" key="17">
    <source>
        <dbReference type="RuleBase" id="RU000304"/>
    </source>
</evidence>
<evidence type="ECO:0000256" key="15">
    <source>
        <dbReference type="ARBA" id="ARBA00049280"/>
    </source>
</evidence>
<keyword evidence="7" id="KW-0418">Kinase</keyword>
<keyword evidence="20" id="KW-1185">Reference proteome</keyword>
<accession>A0A8S1KCW7</accession>
<proteinExistence type="inferred from homology"/>
<comment type="catalytic activity">
    <reaction evidence="14">
        <text>L-seryl-[protein] + ATP = O-phospho-L-seryl-[protein] + ADP + H(+)</text>
        <dbReference type="Rhea" id="RHEA:17989"/>
        <dbReference type="Rhea" id="RHEA-COMP:9863"/>
        <dbReference type="Rhea" id="RHEA-COMP:11604"/>
        <dbReference type="ChEBI" id="CHEBI:15378"/>
        <dbReference type="ChEBI" id="CHEBI:29999"/>
        <dbReference type="ChEBI" id="CHEBI:30616"/>
        <dbReference type="ChEBI" id="CHEBI:83421"/>
        <dbReference type="ChEBI" id="CHEBI:456216"/>
        <dbReference type="EC" id="2.7.11.22"/>
    </reaction>
</comment>
<evidence type="ECO:0000256" key="16">
    <source>
        <dbReference type="PROSITE-ProRule" id="PRU10141"/>
    </source>
</evidence>
<evidence type="ECO:0000256" key="4">
    <source>
        <dbReference type="ARBA" id="ARBA00022527"/>
    </source>
</evidence>
<comment type="catalytic activity">
    <reaction evidence="13">
        <text>L-threonyl-[protein] + ATP = O-phospho-L-threonyl-[protein] + ADP + H(+)</text>
        <dbReference type="Rhea" id="RHEA:46608"/>
        <dbReference type="Rhea" id="RHEA-COMP:11060"/>
        <dbReference type="Rhea" id="RHEA-COMP:11605"/>
        <dbReference type="ChEBI" id="CHEBI:15378"/>
        <dbReference type="ChEBI" id="CHEBI:30013"/>
        <dbReference type="ChEBI" id="CHEBI:30616"/>
        <dbReference type="ChEBI" id="CHEBI:61977"/>
        <dbReference type="ChEBI" id="CHEBI:456216"/>
        <dbReference type="EC" id="2.7.11.22"/>
    </reaction>
</comment>
<comment type="subunit">
    <text evidence="9">May form a complex composed of at least the catalytic subunit CRK2 and a cyclin.</text>
</comment>
<evidence type="ECO:0000313" key="19">
    <source>
        <dbReference type="EMBL" id="CAD8050816.1"/>
    </source>
</evidence>
<evidence type="ECO:0000259" key="18">
    <source>
        <dbReference type="PROSITE" id="PS50011"/>
    </source>
</evidence>
<dbReference type="Proteomes" id="UP000692954">
    <property type="component" value="Unassembled WGS sequence"/>
</dbReference>
<evidence type="ECO:0000256" key="11">
    <source>
        <dbReference type="ARBA" id="ARBA00041902"/>
    </source>
</evidence>
<dbReference type="InterPro" id="IPR008271">
    <property type="entry name" value="Ser/Thr_kinase_AS"/>
</dbReference>
<evidence type="ECO:0000256" key="7">
    <source>
        <dbReference type="ARBA" id="ARBA00022777"/>
    </source>
</evidence>
<keyword evidence="6 16" id="KW-0547">Nucleotide-binding</keyword>
<dbReference type="PROSITE" id="PS00108">
    <property type="entry name" value="PROTEIN_KINASE_ST"/>
    <property type="match status" value="1"/>
</dbReference>
<dbReference type="GO" id="GO:0005524">
    <property type="term" value="F:ATP binding"/>
    <property type="evidence" value="ECO:0007669"/>
    <property type="project" value="UniProtKB-UniRule"/>
</dbReference>
<evidence type="ECO:0000256" key="1">
    <source>
        <dbReference type="ARBA" id="ARBA00006485"/>
    </source>
</evidence>
<comment type="catalytic activity">
    <reaction evidence="15">
        <text>[DNA-directed RNA polymerase] + ATP = phospho-[DNA-directed RNA polymerase] + ADP + H(+)</text>
        <dbReference type="Rhea" id="RHEA:10216"/>
        <dbReference type="Rhea" id="RHEA-COMP:11321"/>
        <dbReference type="Rhea" id="RHEA-COMP:11322"/>
        <dbReference type="ChEBI" id="CHEBI:15378"/>
        <dbReference type="ChEBI" id="CHEBI:30616"/>
        <dbReference type="ChEBI" id="CHEBI:43176"/>
        <dbReference type="ChEBI" id="CHEBI:68546"/>
        <dbReference type="ChEBI" id="CHEBI:456216"/>
        <dbReference type="EC" id="2.7.11.23"/>
    </reaction>
</comment>
<gene>
    <name evidence="19" type="ORF">PSON_ATCC_30995.1.T0050208</name>
</gene>
<dbReference type="PANTHER" id="PTHR24056">
    <property type="entry name" value="CELL DIVISION PROTEIN KINASE"/>
    <property type="match status" value="1"/>
</dbReference>
<dbReference type="SMART" id="SM00220">
    <property type="entry name" value="S_TKc"/>
    <property type="match status" value="1"/>
</dbReference>
<dbReference type="GO" id="GO:0016592">
    <property type="term" value="C:mediator complex"/>
    <property type="evidence" value="ECO:0007669"/>
    <property type="project" value="TreeGrafter"/>
</dbReference>
<dbReference type="FunFam" id="1.10.510.10:FF:000624">
    <property type="entry name" value="Mitogen-activated protein kinase"/>
    <property type="match status" value="1"/>
</dbReference>
<dbReference type="InterPro" id="IPR017441">
    <property type="entry name" value="Protein_kinase_ATP_BS"/>
</dbReference>
<feature type="domain" description="Protein kinase" evidence="18">
    <location>
        <begin position="26"/>
        <end position="324"/>
    </location>
</feature>